<dbReference type="AlphaFoldDB" id="A0A933SE88"/>
<evidence type="ECO:0000259" key="7">
    <source>
        <dbReference type="Pfam" id="PF01432"/>
    </source>
</evidence>
<dbReference type="PANTHER" id="PTHR34217">
    <property type="entry name" value="METAL-DEPENDENT CARBOXYPEPTIDASE"/>
    <property type="match status" value="1"/>
</dbReference>
<keyword evidence="4 6" id="KW-0862">Zinc</keyword>
<gene>
    <name evidence="8" type="ORF">HZA61_14995</name>
</gene>
<dbReference type="GO" id="GO:0006508">
    <property type="term" value="P:proteolysis"/>
    <property type="evidence" value="ECO:0007669"/>
    <property type="project" value="UniProtKB-KW"/>
</dbReference>
<dbReference type="GO" id="GO:0046872">
    <property type="term" value="F:metal ion binding"/>
    <property type="evidence" value="ECO:0007669"/>
    <property type="project" value="UniProtKB-UniRule"/>
</dbReference>
<accession>A0A933SE88</accession>
<evidence type="ECO:0000256" key="6">
    <source>
        <dbReference type="RuleBase" id="RU003435"/>
    </source>
</evidence>
<dbReference type="Proteomes" id="UP000696931">
    <property type="component" value="Unassembled WGS sequence"/>
</dbReference>
<dbReference type="GO" id="GO:0004222">
    <property type="term" value="F:metalloendopeptidase activity"/>
    <property type="evidence" value="ECO:0007669"/>
    <property type="project" value="InterPro"/>
</dbReference>
<proteinExistence type="inferred from homology"/>
<keyword evidence="1 6" id="KW-0645">Protease</keyword>
<keyword evidence="2 6" id="KW-0479">Metal-binding</keyword>
<comment type="cofactor">
    <cofactor evidence="6">
        <name>Zn(2+)</name>
        <dbReference type="ChEBI" id="CHEBI:29105"/>
    </cofactor>
    <text evidence="6">Binds 1 zinc ion.</text>
</comment>
<evidence type="ECO:0000256" key="2">
    <source>
        <dbReference type="ARBA" id="ARBA00022723"/>
    </source>
</evidence>
<comment type="similarity">
    <text evidence="6">Belongs to the peptidase M3 family.</text>
</comment>
<protein>
    <submittedName>
        <fullName evidence="8">M3 family oligoendopeptidase</fullName>
    </submittedName>
</protein>
<evidence type="ECO:0000313" key="8">
    <source>
        <dbReference type="EMBL" id="MBI5170794.1"/>
    </source>
</evidence>
<evidence type="ECO:0000256" key="3">
    <source>
        <dbReference type="ARBA" id="ARBA00022801"/>
    </source>
</evidence>
<feature type="domain" description="Peptidase M3A/M3B catalytic" evidence="7">
    <location>
        <begin position="140"/>
        <end position="538"/>
    </location>
</feature>
<dbReference type="EMBL" id="JACRIW010000109">
    <property type="protein sequence ID" value="MBI5170794.1"/>
    <property type="molecule type" value="Genomic_DNA"/>
</dbReference>
<dbReference type="PANTHER" id="PTHR34217:SF1">
    <property type="entry name" value="CARBOXYPEPTIDASE 1"/>
    <property type="match status" value="1"/>
</dbReference>
<dbReference type="SUPFAM" id="SSF55486">
    <property type="entry name" value="Metalloproteases ('zincins'), catalytic domain"/>
    <property type="match status" value="1"/>
</dbReference>
<evidence type="ECO:0000256" key="1">
    <source>
        <dbReference type="ARBA" id="ARBA00022670"/>
    </source>
</evidence>
<keyword evidence="5 6" id="KW-0482">Metalloprotease</keyword>
<dbReference type="InterPro" id="IPR001567">
    <property type="entry name" value="Pept_M3A_M3B_dom"/>
</dbReference>
<comment type="caution">
    <text evidence="8">The sequence shown here is derived from an EMBL/GenBank/DDBJ whole genome shotgun (WGS) entry which is preliminary data.</text>
</comment>
<sequence length="545" mass="61941">MSTTHTRESELAAFIEKLVGELAPLELEHNRNYWKLATTGEERYLELCTRLDSQMRLMFAKKEPYEFLKSVAAAGPPGDDLLQRQLDLLLNAYRAKQLPPEIIERQVALEKKLEATFTNFRAQLDGQAVSDNAIIEVLVGSDDSAQRRRAWEASKQVGTQVEGDLFELVKLRNEGARALGFPNFYSMSMQLDELDEAELFALLDELEAGTQPLWDAYKGDLDARLAKRFRLPVAELAPWHYADPFFQQAPASEVNVDPFYAGQDLETLTERYFSAIGLEIGDLLKLADLYERPGKNQHAFCMSVDRAAEVRVLCNNKENEKWMGTMLHEYGHAVYDKYVDRSLPWLLRSSAHILATEASAMIFGRLSKNPVWMRRYPGADPAALAAQAGPISRAVREQLLVQTRWELVMIHFERALYADPSQDLRALWTKLVARFQGVTMPAGRNAPDWAAKIHFSIAPVYYQNYLLGEMLASQLQDHVLEKVLGGGADKWDGFCGDPRVGEWFKSEYYSHGRRYNWRVLVTRATGRPLESRPFVDELAGKADVR</sequence>
<evidence type="ECO:0000256" key="4">
    <source>
        <dbReference type="ARBA" id="ARBA00022833"/>
    </source>
</evidence>
<reference evidence="8" key="1">
    <citation type="submission" date="2020-07" db="EMBL/GenBank/DDBJ databases">
        <title>Huge and variable diversity of episymbiotic CPR bacteria and DPANN archaea in groundwater ecosystems.</title>
        <authorList>
            <person name="He C.Y."/>
            <person name="Keren R."/>
            <person name="Whittaker M."/>
            <person name="Farag I.F."/>
            <person name="Doudna J."/>
            <person name="Cate J.H.D."/>
            <person name="Banfield J.F."/>
        </authorList>
    </citation>
    <scope>NUCLEOTIDE SEQUENCE</scope>
    <source>
        <strain evidence="8">NC_groundwater_1813_Pr3_B-0.1um_71_17</strain>
    </source>
</reference>
<dbReference type="Gene3D" id="1.10.1370.30">
    <property type="match status" value="1"/>
</dbReference>
<evidence type="ECO:0000256" key="5">
    <source>
        <dbReference type="ARBA" id="ARBA00023049"/>
    </source>
</evidence>
<dbReference type="InterPro" id="IPR001333">
    <property type="entry name" value="Peptidase_M32_Taq"/>
</dbReference>
<name>A0A933SE88_UNCEI</name>
<keyword evidence="3 6" id="KW-0378">Hydrolase</keyword>
<dbReference type="GO" id="GO:0004181">
    <property type="term" value="F:metallocarboxypeptidase activity"/>
    <property type="evidence" value="ECO:0007669"/>
    <property type="project" value="InterPro"/>
</dbReference>
<evidence type="ECO:0000313" key="9">
    <source>
        <dbReference type="Proteomes" id="UP000696931"/>
    </source>
</evidence>
<dbReference type="Pfam" id="PF01432">
    <property type="entry name" value="Peptidase_M3"/>
    <property type="match status" value="1"/>
</dbReference>
<organism evidence="8 9">
    <name type="scientific">Eiseniibacteriota bacterium</name>
    <dbReference type="NCBI Taxonomy" id="2212470"/>
    <lineage>
        <taxon>Bacteria</taxon>
        <taxon>Candidatus Eiseniibacteriota</taxon>
    </lineage>
</organism>